<organism evidence="1 2">
    <name type="scientific">Coleofasciculus chthonoplastes PCC 7420</name>
    <dbReference type="NCBI Taxonomy" id="118168"/>
    <lineage>
        <taxon>Bacteria</taxon>
        <taxon>Bacillati</taxon>
        <taxon>Cyanobacteriota</taxon>
        <taxon>Cyanophyceae</taxon>
        <taxon>Coleofasciculales</taxon>
        <taxon>Coleofasciculaceae</taxon>
        <taxon>Coleofasciculus</taxon>
    </lineage>
</organism>
<gene>
    <name evidence="1" type="ORF">MC7420_3905</name>
</gene>
<accession>B4VUD3</accession>
<evidence type="ECO:0000313" key="2">
    <source>
        <dbReference type="Proteomes" id="UP000003835"/>
    </source>
</evidence>
<reference evidence="1 2" key="1">
    <citation type="submission" date="2008-07" db="EMBL/GenBank/DDBJ databases">
        <authorList>
            <person name="Tandeau de Marsac N."/>
            <person name="Ferriera S."/>
            <person name="Johnson J."/>
            <person name="Kravitz S."/>
            <person name="Beeson K."/>
            <person name="Sutton G."/>
            <person name="Rogers Y.-H."/>
            <person name="Friedman R."/>
            <person name="Frazier M."/>
            <person name="Venter J.C."/>
        </authorList>
    </citation>
    <scope>NUCLEOTIDE SEQUENCE [LARGE SCALE GENOMIC DNA]</scope>
    <source>
        <strain evidence="1 2">PCC 7420</strain>
    </source>
</reference>
<evidence type="ECO:0000313" key="1">
    <source>
        <dbReference type="EMBL" id="EDX74381.1"/>
    </source>
</evidence>
<name>B4VUD3_9CYAN</name>
<proteinExistence type="predicted"/>
<dbReference type="HOGENOM" id="CLU_3287880_0_0_3"/>
<dbReference type="STRING" id="118168.MC7420_3905"/>
<dbReference type="EMBL" id="DS989853">
    <property type="protein sequence ID" value="EDX74381.1"/>
    <property type="molecule type" value="Genomic_DNA"/>
</dbReference>
<sequence length="40" mass="4995">MQQAFFELFYTLNLLPHCFNIKRFHENTKLYKDYVRRVAV</sequence>
<keyword evidence="2" id="KW-1185">Reference proteome</keyword>
<protein>
    <submittedName>
        <fullName evidence="1">Uncharacterized protein</fullName>
    </submittedName>
</protein>
<dbReference type="Proteomes" id="UP000003835">
    <property type="component" value="Unassembled WGS sequence"/>
</dbReference>
<dbReference type="AlphaFoldDB" id="B4VUD3"/>